<keyword evidence="10 14" id="KW-0175">Coiled coil</keyword>
<keyword evidence="8" id="KW-0418">Kinase</keyword>
<feature type="region of interest" description="Disordered" evidence="15">
    <location>
        <begin position="1261"/>
        <end position="1316"/>
    </location>
</feature>
<evidence type="ECO:0000256" key="11">
    <source>
        <dbReference type="ARBA" id="ARBA00047899"/>
    </source>
</evidence>
<feature type="coiled-coil region" evidence="14">
    <location>
        <begin position="942"/>
        <end position="990"/>
    </location>
</feature>
<evidence type="ECO:0000256" key="10">
    <source>
        <dbReference type="ARBA" id="ARBA00023054"/>
    </source>
</evidence>
<evidence type="ECO:0000256" key="8">
    <source>
        <dbReference type="ARBA" id="ARBA00022777"/>
    </source>
</evidence>
<dbReference type="InterPro" id="IPR011009">
    <property type="entry name" value="Kinase-like_dom_sf"/>
</dbReference>
<evidence type="ECO:0000256" key="5">
    <source>
        <dbReference type="ARBA" id="ARBA00022679"/>
    </source>
</evidence>
<feature type="compositionally biased region" description="Basic and acidic residues" evidence="15">
    <location>
        <begin position="1210"/>
        <end position="1225"/>
    </location>
</feature>
<dbReference type="Gene3D" id="3.30.200.20">
    <property type="entry name" value="Phosphorylase Kinase, domain 1"/>
    <property type="match status" value="1"/>
</dbReference>
<evidence type="ECO:0000259" key="18">
    <source>
        <dbReference type="PROSITE" id="PS51285"/>
    </source>
</evidence>
<organism evidence="19 20">
    <name type="scientific">Hermetia illucens</name>
    <name type="common">Black soldier fly</name>
    <dbReference type="NCBI Taxonomy" id="343691"/>
    <lineage>
        <taxon>Eukaryota</taxon>
        <taxon>Metazoa</taxon>
        <taxon>Ecdysozoa</taxon>
        <taxon>Arthropoda</taxon>
        <taxon>Hexapoda</taxon>
        <taxon>Insecta</taxon>
        <taxon>Pterygota</taxon>
        <taxon>Neoptera</taxon>
        <taxon>Endopterygota</taxon>
        <taxon>Diptera</taxon>
        <taxon>Brachycera</taxon>
        <taxon>Stratiomyomorpha</taxon>
        <taxon>Stratiomyidae</taxon>
        <taxon>Hermetiinae</taxon>
        <taxon>Hermetia</taxon>
    </lineage>
</organism>
<feature type="binding site" evidence="13">
    <location>
        <position position="160"/>
    </location>
    <ligand>
        <name>ATP</name>
        <dbReference type="ChEBI" id="CHEBI:30616"/>
    </ligand>
</feature>
<keyword evidence="6" id="KW-0479">Metal-binding</keyword>
<evidence type="ECO:0000256" key="7">
    <source>
        <dbReference type="ARBA" id="ARBA00022741"/>
    </source>
</evidence>
<evidence type="ECO:0000256" key="3">
    <source>
        <dbReference type="ARBA" id="ARBA00022527"/>
    </source>
</evidence>
<dbReference type="GO" id="GO:0031032">
    <property type="term" value="P:actomyosin structure organization"/>
    <property type="evidence" value="ECO:0007669"/>
    <property type="project" value="TreeGrafter"/>
</dbReference>
<keyword evidence="5" id="KW-0808">Transferase</keyword>
<dbReference type="Gene3D" id="1.10.510.10">
    <property type="entry name" value="Transferase(Phosphotransferase) domain 1"/>
    <property type="match status" value="1"/>
</dbReference>
<feature type="coiled-coil region" evidence="14">
    <location>
        <begin position="738"/>
        <end position="847"/>
    </location>
</feature>
<dbReference type="InterPro" id="IPR031597">
    <property type="entry name" value="KELK"/>
</dbReference>
<dbReference type="SUPFAM" id="SSF56112">
    <property type="entry name" value="Protein kinase-like (PK-like)"/>
    <property type="match status" value="1"/>
</dbReference>
<dbReference type="PROSITE" id="PS51285">
    <property type="entry name" value="AGC_KINASE_CTER"/>
    <property type="match status" value="1"/>
</dbReference>
<dbReference type="GO" id="GO:0046872">
    <property type="term" value="F:metal ion binding"/>
    <property type="evidence" value="ECO:0007669"/>
    <property type="project" value="UniProtKB-KW"/>
</dbReference>
<dbReference type="InterPro" id="IPR000961">
    <property type="entry name" value="AGC-kinase_C"/>
</dbReference>
<keyword evidence="16" id="KW-0812">Transmembrane</keyword>
<comment type="catalytic activity">
    <reaction evidence="12">
        <text>L-seryl-[protein] + ATP = O-phospho-L-seryl-[protein] + ADP + H(+)</text>
        <dbReference type="Rhea" id="RHEA:17989"/>
        <dbReference type="Rhea" id="RHEA-COMP:9863"/>
        <dbReference type="Rhea" id="RHEA-COMP:11604"/>
        <dbReference type="ChEBI" id="CHEBI:15378"/>
        <dbReference type="ChEBI" id="CHEBI:29999"/>
        <dbReference type="ChEBI" id="CHEBI:30616"/>
        <dbReference type="ChEBI" id="CHEBI:83421"/>
        <dbReference type="ChEBI" id="CHEBI:456216"/>
        <dbReference type="EC" id="2.7.11.1"/>
    </reaction>
</comment>
<feature type="compositionally biased region" description="Basic and acidic residues" evidence="15">
    <location>
        <begin position="1069"/>
        <end position="1082"/>
    </location>
</feature>
<keyword evidence="7 13" id="KW-0547">Nucleotide-binding</keyword>
<gene>
    <name evidence="19" type="ORF">HERILL_LOCUS11745</name>
</gene>
<feature type="compositionally biased region" description="Low complexity" evidence="15">
    <location>
        <begin position="708"/>
        <end position="723"/>
    </location>
</feature>
<feature type="compositionally biased region" description="Polar residues" evidence="15">
    <location>
        <begin position="1294"/>
        <end position="1305"/>
    </location>
</feature>
<comment type="catalytic activity">
    <reaction evidence="11">
        <text>L-threonyl-[protein] + ATP = O-phospho-L-threonyl-[protein] + ADP + H(+)</text>
        <dbReference type="Rhea" id="RHEA:46608"/>
        <dbReference type="Rhea" id="RHEA-COMP:11060"/>
        <dbReference type="Rhea" id="RHEA-COMP:11605"/>
        <dbReference type="ChEBI" id="CHEBI:15378"/>
        <dbReference type="ChEBI" id="CHEBI:30013"/>
        <dbReference type="ChEBI" id="CHEBI:30616"/>
        <dbReference type="ChEBI" id="CHEBI:61977"/>
        <dbReference type="ChEBI" id="CHEBI:456216"/>
        <dbReference type="EC" id="2.7.11.1"/>
    </reaction>
</comment>
<reference evidence="19 20" key="1">
    <citation type="submission" date="2020-11" db="EMBL/GenBank/DDBJ databases">
        <authorList>
            <person name="Wallbank WR R."/>
            <person name="Pardo Diaz C."/>
            <person name="Kozak K."/>
            <person name="Martin S."/>
            <person name="Jiggins C."/>
            <person name="Moest M."/>
            <person name="Warren A I."/>
            <person name="Generalovic N T."/>
            <person name="Byers J.R.P. K."/>
            <person name="Montejo-Kovacevich G."/>
            <person name="Yen C E."/>
        </authorList>
    </citation>
    <scope>NUCLEOTIDE SEQUENCE [LARGE SCALE GENOMIC DNA]</scope>
</reference>
<evidence type="ECO:0000259" key="17">
    <source>
        <dbReference type="PROSITE" id="PS50011"/>
    </source>
</evidence>
<dbReference type="GO" id="GO:0005737">
    <property type="term" value="C:cytoplasm"/>
    <property type="evidence" value="ECO:0007669"/>
    <property type="project" value="TreeGrafter"/>
</dbReference>
<evidence type="ECO:0000256" key="1">
    <source>
        <dbReference type="ARBA" id="ARBA00005719"/>
    </source>
</evidence>
<dbReference type="EC" id="2.7.11.1" evidence="2"/>
<accession>A0A7R8UY35</accession>
<feature type="domain" description="AGC-kinase C-terminal" evidence="18">
    <location>
        <begin position="401"/>
        <end position="471"/>
    </location>
</feature>
<dbReference type="InParanoid" id="A0A7R8UY35"/>
<dbReference type="PROSITE" id="PS00107">
    <property type="entry name" value="PROTEIN_KINASE_ATP"/>
    <property type="match status" value="1"/>
</dbReference>
<dbReference type="Proteomes" id="UP000594454">
    <property type="component" value="Chromosome 4"/>
</dbReference>
<feature type="transmembrane region" description="Helical" evidence="16">
    <location>
        <begin position="1325"/>
        <end position="1343"/>
    </location>
</feature>
<dbReference type="FunCoup" id="A0A7R8UY35">
    <property type="interactions" value="711"/>
</dbReference>
<dbReference type="Pfam" id="PF15796">
    <property type="entry name" value="KELK"/>
    <property type="match status" value="1"/>
</dbReference>
<evidence type="ECO:0000256" key="9">
    <source>
        <dbReference type="ARBA" id="ARBA00022840"/>
    </source>
</evidence>
<dbReference type="FunFam" id="1.10.510.10:FF:000014">
    <property type="entry name" value="Non-specific serine/threonine protein kinase"/>
    <property type="match status" value="1"/>
</dbReference>
<dbReference type="InterPro" id="IPR008271">
    <property type="entry name" value="Ser/Thr_kinase_AS"/>
</dbReference>
<dbReference type="SMART" id="SM00133">
    <property type="entry name" value="S_TK_X"/>
    <property type="match status" value="1"/>
</dbReference>
<name>A0A7R8UY35_HERIL</name>
<dbReference type="InterPro" id="IPR017892">
    <property type="entry name" value="Pkinase_C"/>
</dbReference>
<evidence type="ECO:0000313" key="20">
    <source>
        <dbReference type="Proteomes" id="UP000594454"/>
    </source>
</evidence>
<keyword evidence="16" id="KW-1133">Transmembrane helix</keyword>
<feature type="region of interest" description="Disordered" evidence="15">
    <location>
        <begin position="1057"/>
        <end position="1092"/>
    </location>
</feature>
<dbReference type="SMART" id="SM00220">
    <property type="entry name" value="S_TKc"/>
    <property type="match status" value="1"/>
</dbReference>
<evidence type="ECO:0000256" key="12">
    <source>
        <dbReference type="ARBA" id="ARBA00048679"/>
    </source>
</evidence>
<feature type="compositionally biased region" description="Basic and acidic residues" evidence="15">
    <location>
        <begin position="1128"/>
        <end position="1139"/>
    </location>
</feature>
<dbReference type="CDD" id="cd05597">
    <property type="entry name" value="STKc_DMPK_like"/>
    <property type="match status" value="1"/>
</dbReference>
<dbReference type="GO" id="GO:0005856">
    <property type="term" value="C:cytoskeleton"/>
    <property type="evidence" value="ECO:0007669"/>
    <property type="project" value="TreeGrafter"/>
</dbReference>
<keyword evidence="20" id="KW-1185">Reference proteome</keyword>
<evidence type="ECO:0000256" key="13">
    <source>
        <dbReference type="PROSITE-ProRule" id="PRU10141"/>
    </source>
</evidence>
<dbReference type="PROSITE" id="PS00108">
    <property type="entry name" value="PROTEIN_KINASE_ST"/>
    <property type="match status" value="1"/>
</dbReference>
<feature type="region of interest" description="Disordered" evidence="15">
    <location>
        <begin position="1116"/>
        <end position="1150"/>
    </location>
</feature>
<dbReference type="GO" id="GO:0005524">
    <property type="term" value="F:ATP binding"/>
    <property type="evidence" value="ECO:0007669"/>
    <property type="project" value="UniProtKB-UniRule"/>
</dbReference>
<dbReference type="EMBL" id="LR899012">
    <property type="protein sequence ID" value="CAD7089173.1"/>
    <property type="molecule type" value="Genomic_DNA"/>
</dbReference>
<feature type="region of interest" description="Disordered" evidence="15">
    <location>
        <begin position="1204"/>
        <end position="1230"/>
    </location>
</feature>
<feature type="coiled-coil region" evidence="14">
    <location>
        <begin position="558"/>
        <end position="683"/>
    </location>
</feature>
<evidence type="ECO:0000256" key="15">
    <source>
        <dbReference type="SAM" id="MobiDB-lite"/>
    </source>
</evidence>
<dbReference type="Pfam" id="PF00433">
    <property type="entry name" value="Pkinase_C"/>
    <property type="match status" value="1"/>
</dbReference>
<dbReference type="GO" id="GO:0004674">
    <property type="term" value="F:protein serine/threonine kinase activity"/>
    <property type="evidence" value="ECO:0007669"/>
    <property type="project" value="UniProtKB-KW"/>
</dbReference>
<dbReference type="InterPro" id="IPR017441">
    <property type="entry name" value="Protein_kinase_ATP_BS"/>
</dbReference>
<feature type="domain" description="Protein kinase" evidence="17">
    <location>
        <begin position="131"/>
        <end position="400"/>
    </location>
</feature>
<evidence type="ECO:0000256" key="14">
    <source>
        <dbReference type="SAM" id="Coils"/>
    </source>
</evidence>
<proteinExistence type="inferred from homology"/>
<dbReference type="Gene3D" id="1.10.287.1490">
    <property type="match status" value="1"/>
</dbReference>
<keyword evidence="3" id="KW-0723">Serine/threonine-protein kinase</keyword>
<feature type="compositionally biased region" description="Basic and acidic residues" evidence="15">
    <location>
        <begin position="1261"/>
        <end position="1273"/>
    </location>
</feature>
<sequence>MMSDIRKDTTQTITTITSTTTTTSNAIKTKLKADMPASVSGLKRFRQLESLILENGASTVFLGSGDATTTDLPPNPGKMISIEALLDSLLVLYDECCNSSLRREKTVSDFIELVKPVIQVIKQLRLSRDDFEVLKVIGRGAFGEVCVVRMVSTNQIYAMKILNKWEMLKRAETACFREERDVLVYGDRRWITNLHYAFQDDTNLYLVMDYYCGGDLLTLLSKFEDRLPEDMAKFYIAEMILAINSIHELRYVHRDIKPDNLVLDANGHIRLADFGSCLKLGPGGTVQSNVAVGTPDYISPEILRAMEDGQGRYGPECDWWSLGVCMYEMIYGETPFYAESLVETYGKIMNHKNCFDFPPDDAIDFHVSDNAKDLMRRLICSPDYRLGQNGIEDFKSHPWFEGIDWDTIRLSQAPYIPEVSSPTDTSNFDVDDNDIRLSDAVPPTANPAFSGLHLPFVGFTYTQNSCLSDVGKIARLLDIITDQEADVKTNNITSGPEDKRLSPDSTRRLQDEINVLTKRNCELENQIKSFERQELLQNKIAVASTNNSHMTPSSLDSIDGHQQQIQQFEAKIKELERQVRGLKQEKEDVTKEKVDALERLKMQDIELKDALSQRKLAMTEYSEVTDKLSELRSQKQKLSRQVRDKEEELDTAMQKVDNLRNEIRKAEKNRRELESRIEDAIAETTKERKLRERSEEVCRQLQAEARTRSTSDLGSSSSLGLSSDASRLEMDRLEVQYSEKLNQQQSRFNLELASLRDQLNEAEKHRDILYRELQQTREKFDSSRLESITDSEETISELRKRYEREKTLWLDEKRKFLAEIELISDNARRMQAQQMQVEGDYEELRNKRQAISQWERQMAEIIQWVSDEKDARSYLQALATKMTEELEYLKHAESIPGSLHQSNSDKNWRNRRSQKLDKMELLNLQSSLQSEIQAKAAISEELSRTRADLVAAQKDLREARQRCDSYGHDMKRKDSQIRDLQQRLESTEGLDTTNTTITTQLRDDNFCQLQQSNDVNNKIKSKAENNNNDGGVVGGGREVELQMLVDQILSMHSSNIAADTSTNPSVEANSKKDPNTSKHESSAKTSKRCFHKRNEFARKRKESDEKISIDEISNIDPIDSDINDEDDSAFRGDSNELDKTTGTSNDDDREQLLNRLGSAFDEESYISNILNNEIHKYEDSNNNENSSELTDFEKQILAKYMNQLDTNEESPERNPDSDPNRDSREQSATYSDHTAISNYSQNSSQSADSCFFSEEQRLTRDNTIDDDHTDIGSRHISSASNRNRTRNRRKSDGQLANSDGASSRGNPDENGRLQGRNQRRFKRNLSVWVGVTSCVWGLLLYFVRSYLYKIEL</sequence>
<comment type="similarity">
    <text evidence="1">Belongs to the protein kinase superfamily. AGC Ser/Thr protein kinase family. DMPK subfamily.</text>
</comment>
<evidence type="ECO:0000256" key="6">
    <source>
        <dbReference type="ARBA" id="ARBA00022723"/>
    </source>
</evidence>
<dbReference type="Gene3D" id="1.20.5.340">
    <property type="match status" value="1"/>
</dbReference>
<dbReference type="PANTHER" id="PTHR22988:SF66">
    <property type="entry name" value="SERINE_THREONINE-PROTEIN KINASE GENGHIS KHAN"/>
    <property type="match status" value="1"/>
</dbReference>
<dbReference type="PROSITE" id="PS50011">
    <property type="entry name" value="PROTEIN_KINASE_DOM"/>
    <property type="match status" value="1"/>
</dbReference>
<protein>
    <recommendedName>
        <fullName evidence="2">non-specific serine/threonine protein kinase</fullName>
        <ecNumber evidence="2">2.7.11.1</ecNumber>
    </recommendedName>
</protein>
<dbReference type="OrthoDB" id="6764942at2759"/>
<feature type="compositionally biased region" description="Acidic residues" evidence="15">
    <location>
        <begin position="1118"/>
        <end position="1127"/>
    </location>
</feature>
<dbReference type="PANTHER" id="PTHR22988">
    <property type="entry name" value="MYOTONIC DYSTROPHY S/T KINASE-RELATED"/>
    <property type="match status" value="1"/>
</dbReference>
<dbReference type="InterPro" id="IPR050839">
    <property type="entry name" value="Rho-assoc_Ser/Thr_Kinase"/>
</dbReference>
<evidence type="ECO:0000256" key="4">
    <source>
        <dbReference type="ARBA" id="ARBA00022553"/>
    </source>
</evidence>
<keyword evidence="16" id="KW-0472">Membrane</keyword>
<feature type="compositionally biased region" description="Polar residues" evidence="15">
    <location>
        <begin position="1057"/>
        <end position="1068"/>
    </location>
</feature>
<evidence type="ECO:0000256" key="16">
    <source>
        <dbReference type="SAM" id="Phobius"/>
    </source>
</evidence>
<dbReference type="Pfam" id="PF00069">
    <property type="entry name" value="Pkinase"/>
    <property type="match status" value="1"/>
</dbReference>
<evidence type="ECO:0000256" key="2">
    <source>
        <dbReference type="ARBA" id="ARBA00012513"/>
    </source>
</evidence>
<keyword evidence="9 13" id="KW-0067">ATP-binding</keyword>
<dbReference type="InterPro" id="IPR000719">
    <property type="entry name" value="Prot_kinase_dom"/>
</dbReference>
<feature type="region of interest" description="Disordered" evidence="15">
    <location>
        <begin position="703"/>
        <end position="723"/>
    </location>
</feature>
<keyword evidence="4" id="KW-0597">Phosphoprotein</keyword>
<evidence type="ECO:0000313" key="19">
    <source>
        <dbReference type="EMBL" id="CAD7089173.1"/>
    </source>
</evidence>
<dbReference type="FunFam" id="3.30.200.20:FF:001055">
    <property type="entry name" value="Serine/threonine-protein kinase MRCK beta"/>
    <property type="match status" value="1"/>
</dbReference>